<dbReference type="RefSeq" id="WP_168908220.1">
    <property type="nucleotide sequence ID" value="NZ_CP051428.1"/>
</dbReference>
<organism evidence="2 3">
    <name type="scientific">Paenibacillus albicereus</name>
    <dbReference type="NCBI Taxonomy" id="2726185"/>
    <lineage>
        <taxon>Bacteria</taxon>
        <taxon>Bacillati</taxon>
        <taxon>Bacillota</taxon>
        <taxon>Bacilli</taxon>
        <taxon>Bacillales</taxon>
        <taxon>Paenibacillaceae</taxon>
        <taxon>Paenibacillus</taxon>
    </lineage>
</organism>
<evidence type="ECO:0000256" key="1">
    <source>
        <dbReference type="SAM" id="Phobius"/>
    </source>
</evidence>
<keyword evidence="1" id="KW-1133">Transmembrane helix</keyword>
<sequence length="257" mass="28092">MTMKWRDEYEPEQPEDSRPNRWKAWLRDGILAALLLAVCVQAAMYFSTRVFELDGIRYKLESAVGETRRYAPVTSREAGAVIAAGSDTERVVTAGGYQFRIEEQVDKAGKPPAMADAVFRIAYPGGEMFWVELAQGLLLAYDAKGEFYAGAAAYSNGAPAGGGTPADRFHPAGVLAAAYPDFQERRGQPIQFALAVLLLVLGWALLRFERVGAAFYWLSLDWFRRSDPEPEEGEIGAYKLSGIALLVGGALLGLSSL</sequence>
<keyword evidence="1" id="KW-0472">Membrane</keyword>
<keyword evidence="3" id="KW-1185">Reference proteome</keyword>
<proteinExistence type="predicted"/>
<reference evidence="2 3" key="1">
    <citation type="submission" date="2020-04" db="EMBL/GenBank/DDBJ databases">
        <title>Novel Paenibacillus strain UniB2 isolated from commercial digestive syrup.</title>
        <authorList>
            <person name="Thorat V."/>
            <person name="Kirdat K."/>
            <person name="Tiwarekar B."/>
            <person name="Yadav A."/>
        </authorList>
    </citation>
    <scope>NUCLEOTIDE SEQUENCE [LARGE SCALE GENOMIC DNA]</scope>
    <source>
        <strain evidence="2 3">UniB2</strain>
    </source>
</reference>
<dbReference type="AlphaFoldDB" id="A0A6H2GZ46"/>
<accession>A0A6H2GZ46</accession>
<dbReference type="KEGG" id="palr:HGI30_14585"/>
<feature type="transmembrane region" description="Helical" evidence="1">
    <location>
        <begin position="29"/>
        <end position="47"/>
    </location>
</feature>
<name>A0A6H2GZ46_9BACL</name>
<evidence type="ECO:0000313" key="2">
    <source>
        <dbReference type="EMBL" id="QJC52667.1"/>
    </source>
</evidence>
<gene>
    <name evidence="2" type="ORF">HGI30_14585</name>
</gene>
<evidence type="ECO:0000313" key="3">
    <source>
        <dbReference type="Proteomes" id="UP000502136"/>
    </source>
</evidence>
<dbReference type="EMBL" id="CP051428">
    <property type="protein sequence ID" value="QJC52667.1"/>
    <property type="molecule type" value="Genomic_DNA"/>
</dbReference>
<protein>
    <submittedName>
        <fullName evidence="2">Uncharacterized protein</fullName>
    </submittedName>
</protein>
<keyword evidence="1" id="KW-0812">Transmembrane</keyword>
<dbReference type="Proteomes" id="UP000502136">
    <property type="component" value="Chromosome"/>
</dbReference>